<protein>
    <submittedName>
        <fullName evidence="2">Uncharacterized protein</fullName>
    </submittedName>
</protein>
<evidence type="ECO:0000313" key="2">
    <source>
        <dbReference type="EMBL" id="GES39642.1"/>
    </source>
</evidence>
<accession>A0ABQ0YSU8</accession>
<reference evidence="2 3" key="1">
    <citation type="journal article" date="2018" name="Biodegradation">
        <title>1,4-Dioxane degradation characteristics of Rhodococcus aetherivorans JCM 14343.</title>
        <authorList>
            <person name="Inoue D."/>
            <person name="Tsunoda T."/>
            <person name="Yamamoto N."/>
            <person name="Ike M."/>
            <person name="Sei K."/>
        </authorList>
    </citation>
    <scope>NUCLEOTIDE SEQUENCE [LARGE SCALE GENOMIC DNA]</scope>
    <source>
        <strain evidence="2 3">JCM 14343</strain>
    </source>
</reference>
<name>A0ABQ0YSU8_9NOCA</name>
<keyword evidence="3" id="KW-1185">Reference proteome</keyword>
<gene>
    <name evidence="2" type="ORF">RAJCM14343_4916</name>
</gene>
<evidence type="ECO:0000313" key="3">
    <source>
        <dbReference type="Proteomes" id="UP000325466"/>
    </source>
</evidence>
<feature type="compositionally biased region" description="Low complexity" evidence="1">
    <location>
        <begin position="51"/>
        <end position="60"/>
    </location>
</feature>
<feature type="region of interest" description="Disordered" evidence="1">
    <location>
        <begin position="24"/>
        <end position="66"/>
    </location>
</feature>
<comment type="caution">
    <text evidence="2">The sequence shown here is derived from an EMBL/GenBank/DDBJ whole genome shotgun (WGS) entry which is preliminary data.</text>
</comment>
<organism evidence="2 3">
    <name type="scientific">Rhodococcus aetherivorans</name>
    <dbReference type="NCBI Taxonomy" id="191292"/>
    <lineage>
        <taxon>Bacteria</taxon>
        <taxon>Bacillati</taxon>
        <taxon>Actinomycetota</taxon>
        <taxon>Actinomycetes</taxon>
        <taxon>Mycobacteriales</taxon>
        <taxon>Nocardiaceae</taxon>
        <taxon>Rhodococcus</taxon>
    </lineage>
</organism>
<dbReference type="Proteomes" id="UP000325466">
    <property type="component" value="Unassembled WGS sequence"/>
</dbReference>
<proteinExistence type="predicted"/>
<sequence>MVRGAGVTGSLLCRRADRARGCQERSWTTTRPHRPTARRCAAVPTLRTSRRGPSGRAPSSIPCREP</sequence>
<dbReference type="EMBL" id="BLAH01000124">
    <property type="protein sequence ID" value="GES39642.1"/>
    <property type="molecule type" value="Genomic_DNA"/>
</dbReference>
<evidence type="ECO:0000256" key="1">
    <source>
        <dbReference type="SAM" id="MobiDB-lite"/>
    </source>
</evidence>